<keyword evidence="1" id="KW-1133">Transmembrane helix</keyword>
<dbReference type="Pfam" id="PF03929">
    <property type="entry name" value="PepSY_TM"/>
    <property type="match status" value="1"/>
</dbReference>
<reference evidence="2" key="1">
    <citation type="submission" date="2021-10" db="EMBL/GenBank/DDBJ databases">
        <title>Tamlana sargassums sp. nov., and Tamlana laminarinivorans sp. nov., two new bacteria isolated from the brown alga.</title>
        <authorList>
            <person name="Li J."/>
        </authorList>
    </citation>
    <scope>NUCLEOTIDE SEQUENCE</scope>
    <source>
        <strain evidence="2">PT2-4</strain>
    </source>
</reference>
<keyword evidence="1" id="KW-0812">Transmembrane</keyword>
<keyword evidence="3" id="KW-1185">Reference proteome</keyword>
<dbReference type="InterPro" id="IPR005625">
    <property type="entry name" value="PepSY-ass_TM"/>
</dbReference>
<dbReference type="EMBL" id="JAJAPW010000003">
    <property type="protein sequence ID" value="MCB4798944.1"/>
    <property type="molecule type" value="Genomic_DNA"/>
</dbReference>
<accession>A0A9X1L3Y2</accession>
<comment type="caution">
    <text evidence="2">The sequence shown here is derived from an EMBL/GenBank/DDBJ whole genome shotgun (WGS) entry which is preliminary data.</text>
</comment>
<feature type="transmembrane region" description="Helical" evidence="1">
    <location>
        <begin position="12"/>
        <end position="36"/>
    </location>
</feature>
<evidence type="ECO:0000313" key="3">
    <source>
        <dbReference type="Proteomes" id="UP001139199"/>
    </source>
</evidence>
<evidence type="ECO:0000256" key="1">
    <source>
        <dbReference type="SAM" id="Phobius"/>
    </source>
</evidence>
<feature type="transmembrane region" description="Helical" evidence="1">
    <location>
        <begin position="353"/>
        <end position="374"/>
    </location>
</feature>
<feature type="transmembrane region" description="Helical" evidence="1">
    <location>
        <begin position="209"/>
        <end position="228"/>
    </location>
</feature>
<evidence type="ECO:0000313" key="2">
    <source>
        <dbReference type="EMBL" id="MCB4798944.1"/>
    </source>
</evidence>
<protein>
    <submittedName>
        <fullName evidence="2">PepSY domain-containing protein</fullName>
    </submittedName>
</protein>
<feature type="transmembrane region" description="Helical" evidence="1">
    <location>
        <begin position="134"/>
        <end position="151"/>
    </location>
</feature>
<dbReference type="RefSeq" id="WP_226543418.1">
    <property type="nucleotide sequence ID" value="NZ_JAJAPW010000003.1"/>
</dbReference>
<dbReference type="Proteomes" id="UP001139199">
    <property type="component" value="Unassembled WGS sequence"/>
</dbReference>
<organism evidence="2 3">
    <name type="scientific">Neotamlana laminarinivorans</name>
    <dbReference type="NCBI Taxonomy" id="2883124"/>
    <lineage>
        <taxon>Bacteria</taxon>
        <taxon>Pseudomonadati</taxon>
        <taxon>Bacteroidota</taxon>
        <taxon>Flavobacteriia</taxon>
        <taxon>Flavobacteriales</taxon>
        <taxon>Flavobacteriaceae</taxon>
        <taxon>Neotamlana</taxon>
    </lineage>
</organism>
<proteinExistence type="predicted"/>
<dbReference type="PANTHER" id="PTHR34219">
    <property type="entry name" value="IRON-REGULATED INNER MEMBRANE PROTEIN-RELATED"/>
    <property type="match status" value="1"/>
</dbReference>
<dbReference type="AlphaFoldDB" id="A0A9X1L3Y2"/>
<feature type="transmembrane region" description="Helical" evidence="1">
    <location>
        <begin position="157"/>
        <end position="178"/>
    </location>
</feature>
<keyword evidence="1" id="KW-0472">Membrane</keyword>
<sequence>MKTSFKKILLKIHLWLGLASGLVVFVVAITGSIYVFSYDIKDLIYKDRHEIIVPKDQTKKVPISQLIKTAEGAFNNQYSFQNVVIPEDSSHTVSISFMDVDANTFGYHNYMKFYKTVYLNPYNGKITYIENSKWEFFNVALAIHMTLFMGYNPISHYIIAGATWIFVIMLISGLVIWWPKKSQRKQSFWFRWKKTSRWRRKNYDLHRIFGFYVFTIALVLALTGLIWASKSFNASVKWVANGGKIIPYAELSKPVKNINPKEPFDVILNTVTTHYPEFEYLLLRKHPKPSIPYIIRVYKKGEQNYKRTELYFDRNTAELLNTFNFSDKNNGEKIQALNYDLHVGTIGGLPTQILVFIASLLIASLPITGFFIWYGKTFKRLN</sequence>
<name>A0A9X1L3Y2_9FLAO</name>
<gene>
    <name evidence="2" type="ORF">LG649_08805</name>
</gene>